<evidence type="ECO:0000259" key="6">
    <source>
        <dbReference type="Pfam" id="PF00107"/>
    </source>
</evidence>
<dbReference type="PANTHER" id="PTHR42813">
    <property type="entry name" value="ZINC-TYPE ALCOHOL DEHYDROGENASE-LIKE"/>
    <property type="match status" value="1"/>
</dbReference>
<dbReference type="Gene3D" id="3.40.50.720">
    <property type="entry name" value="NAD(P)-binding Rossmann-like Domain"/>
    <property type="match status" value="1"/>
</dbReference>
<comment type="cofactor">
    <cofactor evidence="1 5">
        <name>Zn(2+)</name>
        <dbReference type="ChEBI" id="CHEBI:29105"/>
    </cofactor>
</comment>
<dbReference type="InterPro" id="IPR013149">
    <property type="entry name" value="ADH-like_C"/>
</dbReference>
<evidence type="ECO:0000259" key="7">
    <source>
        <dbReference type="Pfam" id="PF08240"/>
    </source>
</evidence>
<dbReference type="Pfam" id="PF08240">
    <property type="entry name" value="ADH_N"/>
    <property type="match status" value="1"/>
</dbReference>
<evidence type="ECO:0000256" key="2">
    <source>
        <dbReference type="ARBA" id="ARBA00022723"/>
    </source>
</evidence>
<dbReference type="GO" id="GO:0008270">
    <property type="term" value="F:zinc ion binding"/>
    <property type="evidence" value="ECO:0007669"/>
    <property type="project" value="InterPro"/>
</dbReference>
<dbReference type="EMBL" id="FMWP01000016">
    <property type="protein sequence ID" value="SCZ91698.1"/>
    <property type="molecule type" value="Genomic_DNA"/>
</dbReference>
<dbReference type="InterPro" id="IPR013154">
    <property type="entry name" value="ADH-like_N"/>
</dbReference>
<accession>A0A2X0M8K4</accession>
<keyword evidence="4" id="KW-0560">Oxidoreductase</keyword>
<dbReference type="SUPFAM" id="SSF51735">
    <property type="entry name" value="NAD(P)-binding Rossmann-fold domains"/>
    <property type="match status" value="1"/>
</dbReference>
<evidence type="ECO:0000313" key="9">
    <source>
        <dbReference type="Proteomes" id="UP000249723"/>
    </source>
</evidence>
<keyword evidence="9" id="KW-1185">Reference proteome</keyword>
<keyword evidence="3 5" id="KW-0862">Zinc</keyword>
<feature type="domain" description="Alcohol dehydrogenase-like N-terminal" evidence="7">
    <location>
        <begin position="64"/>
        <end position="159"/>
    </location>
</feature>
<dbReference type="OrthoDB" id="3941538at2759"/>
<dbReference type="AlphaFoldDB" id="A0A2X0M8K4"/>
<proteinExistence type="inferred from homology"/>
<dbReference type="STRING" id="289078.A0A2X0M8K4"/>
<dbReference type="GO" id="GO:0016491">
    <property type="term" value="F:oxidoreductase activity"/>
    <property type="evidence" value="ECO:0007669"/>
    <property type="project" value="UniProtKB-KW"/>
</dbReference>
<dbReference type="PANTHER" id="PTHR42813:SF1">
    <property type="entry name" value="DEHYDROGENASE, PUTATIVE (AFU_ORTHOLOGUE AFUA_5G03930)-RELATED"/>
    <property type="match status" value="1"/>
</dbReference>
<protein>
    <submittedName>
        <fullName evidence="8">BZ3500_MvSof-1268-A1-R1_Chr5-1g07614 protein</fullName>
    </submittedName>
</protein>
<evidence type="ECO:0000256" key="5">
    <source>
        <dbReference type="RuleBase" id="RU361277"/>
    </source>
</evidence>
<keyword evidence="2 5" id="KW-0479">Metal-binding</keyword>
<dbReference type="PROSITE" id="PS00059">
    <property type="entry name" value="ADH_ZINC"/>
    <property type="match status" value="1"/>
</dbReference>
<dbReference type="Gene3D" id="3.90.180.10">
    <property type="entry name" value="Medium-chain alcohol dehydrogenases, catalytic domain"/>
    <property type="match status" value="1"/>
</dbReference>
<dbReference type="SUPFAM" id="SSF50129">
    <property type="entry name" value="GroES-like"/>
    <property type="match status" value="1"/>
</dbReference>
<dbReference type="Proteomes" id="UP000249723">
    <property type="component" value="Unassembled WGS sequence"/>
</dbReference>
<dbReference type="InterPro" id="IPR036291">
    <property type="entry name" value="NAD(P)-bd_dom_sf"/>
</dbReference>
<organism evidence="8 9">
    <name type="scientific">Microbotryum saponariae</name>
    <dbReference type="NCBI Taxonomy" id="289078"/>
    <lineage>
        <taxon>Eukaryota</taxon>
        <taxon>Fungi</taxon>
        <taxon>Dikarya</taxon>
        <taxon>Basidiomycota</taxon>
        <taxon>Pucciniomycotina</taxon>
        <taxon>Microbotryomycetes</taxon>
        <taxon>Microbotryales</taxon>
        <taxon>Microbotryaceae</taxon>
        <taxon>Microbotryum</taxon>
    </lineage>
</organism>
<reference evidence="9" key="1">
    <citation type="submission" date="2016-10" db="EMBL/GenBank/DDBJ databases">
        <authorList>
            <person name="Jeantristanb JTB J.-T."/>
            <person name="Ricardo R."/>
        </authorList>
    </citation>
    <scope>NUCLEOTIDE SEQUENCE [LARGE SCALE GENOMIC DNA]</scope>
</reference>
<evidence type="ECO:0000256" key="1">
    <source>
        <dbReference type="ARBA" id="ARBA00001947"/>
    </source>
</evidence>
<dbReference type="Pfam" id="PF00107">
    <property type="entry name" value="ADH_zinc_N"/>
    <property type="match status" value="1"/>
</dbReference>
<feature type="domain" description="Alcohol dehydrogenase-like C-terminal" evidence="6">
    <location>
        <begin position="261"/>
        <end position="344"/>
    </location>
</feature>
<evidence type="ECO:0000256" key="4">
    <source>
        <dbReference type="ARBA" id="ARBA00023002"/>
    </source>
</evidence>
<evidence type="ECO:0000313" key="8">
    <source>
        <dbReference type="EMBL" id="SCZ91698.1"/>
    </source>
</evidence>
<dbReference type="InterPro" id="IPR002328">
    <property type="entry name" value="ADH_Zn_CS"/>
</dbReference>
<name>A0A2X0M8K4_9BASI</name>
<gene>
    <name evidence="8" type="ORF">BZ3500_MVSOF-1268-A1-R1_CHR5-1G07614</name>
</gene>
<evidence type="ECO:0000256" key="3">
    <source>
        <dbReference type="ARBA" id="ARBA00022833"/>
    </source>
</evidence>
<dbReference type="InterPro" id="IPR011032">
    <property type="entry name" value="GroES-like_sf"/>
</dbReference>
<sequence length="484" mass="52059">MNTASNIIGHYLGDAPTKTEHFSNPAADKQKFADPSGANMLALAWYGKNDVQMIECPKPKIVDATDAIVKVTGTTVCGSDLHLLHGAVPEMQKGDILGHEYMGIIEQVGASVQGLQPGDRVVASFNVTCGECYMCKRGLTSGCQQSNSSNLMNALYGNRIVGMLGYSHLTGGIAGKPLLDDLTSSSHVSDTNFDTRLQRIAGGQAEFVRQPFASANLFKIPESIPDESALFLSDVLPTSYHCCHDTGVKKGDIVAIWGLGPIGLFTAKWALLAGASRVIGVDNVKWRLEYAQQKLGDKFEQLNFDEHTDVSARLNELTKPGSHGLDHTRPAGVDVALECAAGEFAAKAFVEKVELAIGLATDGSAIINEMIKAVVPFGRIGITGIYAGFVNHINIGAVMQKGVRLIGNGQAPAPVYIQKIIDDYLLPGKIDPCDLIVSNRIKLEDTAKVYKALDDRKESFVKVFIETKFSNKPSPKAPQEVTEL</sequence>
<comment type="similarity">
    <text evidence="5">Belongs to the zinc-containing alcohol dehydrogenase family.</text>
</comment>